<organism evidence="2 3">
    <name type="scientific">Deinococcus wulumuqiensis</name>
    <dbReference type="NCBI Taxonomy" id="980427"/>
    <lineage>
        <taxon>Bacteria</taxon>
        <taxon>Thermotogati</taxon>
        <taxon>Deinococcota</taxon>
        <taxon>Deinococci</taxon>
        <taxon>Deinococcales</taxon>
        <taxon>Deinococcaceae</taxon>
        <taxon>Deinococcus</taxon>
    </lineage>
</organism>
<dbReference type="InterPro" id="IPR024930">
    <property type="entry name" value="Skp_dom_sf"/>
</dbReference>
<gene>
    <name evidence="2" type="ORF">DVJ83_06280</name>
</gene>
<protein>
    <submittedName>
        <fullName evidence="2">OmpH family outer membrane protein</fullName>
    </submittedName>
</protein>
<dbReference type="AlphaFoldDB" id="A0A345IGL7"/>
<feature type="signal peptide" evidence="1">
    <location>
        <begin position="1"/>
        <end position="30"/>
    </location>
</feature>
<evidence type="ECO:0000256" key="1">
    <source>
        <dbReference type="SAM" id="SignalP"/>
    </source>
</evidence>
<reference evidence="2 3" key="1">
    <citation type="submission" date="2018-07" db="EMBL/GenBank/DDBJ databases">
        <title>Complete Genome and Methylome Analysis of Deinococcus wulumuqiensis NEB 479.</title>
        <authorList>
            <person name="Fomenkov A."/>
            <person name="Luyten Y."/>
            <person name="Vincze T."/>
            <person name="Anton B.P."/>
            <person name="Clark T."/>
            <person name="Roberts R.J."/>
            <person name="Morgan R.D."/>
        </authorList>
    </citation>
    <scope>NUCLEOTIDE SEQUENCE [LARGE SCALE GENOMIC DNA]</scope>
    <source>
        <strain evidence="2 3">NEB 479</strain>
    </source>
</reference>
<sequence length="176" mass="18634">MNRFIRLRKSRASVAVMKITAKALAPVALAAAFGFGTLAPHAQTPAQKVGFVNVDALFAAHPGNKDVLAMSEALNKDAALTDTVNKLRAIDAKGASATAAEKQQRETLLATYNAKTKALNDKTAQVENAIDKSLNDYAKANGFSVIMDRAIAQQSGLVIYADSSTDLTDAVKKTIK</sequence>
<dbReference type="KEGG" id="dwu:DVJ83_06280"/>
<dbReference type="GO" id="GO:0051082">
    <property type="term" value="F:unfolded protein binding"/>
    <property type="evidence" value="ECO:0007669"/>
    <property type="project" value="InterPro"/>
</dbReference>
<feature type="chain" id="PRO_5017039364" evidence="1">
    <location>
        <begin position="31"/>
        <end position="176"/>
    </location>
</feature>
<dbReference type="Pfam" id="PF03938">
    <property type="entry name" value="OmpH"/>
    <property type="match status" value="1"/>
</dbReference>
<evidence type="ECO:0000313" key="2">
    <source>
        <dbReference type="EMBL" id="AXG98839.1"/>
    </source>
</evidence>
<dbReference type="InterPro" id="IPR005632">
    <property type="entry name" value="Chaperone_Skp"/>
</dbReference>
<evidence type="ECO:0000313" key="3">
    <source>
        <dbReference type="Proteomes" id="UP000253744"/>
    </source>
</evidence>
<dbReference type="Gene3D" id="3.30.910.20">
    <property type="entry name" value="Skp domain"/>
    <property type="match status" value="1"/>
</dbReference>
<dbReference type="SMART" id="SM00935">
    <property type="entry name" value="OmpH"/>
    <property type="match status" value="1"/>
</dbReference>
<keyword evidence="1" id="KW-0732">Signal</keyword>
<dbReference type="STRING" id="1288484.GCA_000348665_02429"/>
<accession>A0A345IGL7</accession>
<proteinExistence type="predicted"/>
<dbReference type="SUPFAM" id="SSF111384">
    <property type="entry name" value="OmpH-like"/>
    <property type="match status" value="1"/>
</dbReference>
<dbReference type="Proteomes" id="UP000253744">
    <property type="component" value="Chromosome"/>
</dbReference>
<name>A0A345IGL7_9DEIO</name>
<dbReference type="EMBL" id="CP031158">
    <property type="protein sequence ID" value="AXG98839.1"/>
    <property type="molecule type" value="Genomic_DNA"/>
</dbReference>